<organism evidence="20 21">
    <name type="scientific">Meira miltonrushii</name>
    <dbReference type="NCBI Taxonomy" id="1280837"/>
    <lineage>
        <taxon>Eukaryota</taxon>
        <taxon>Fungi</taxon>
        <taxon>Dikarya</taxon>
        <taxon>Basidiomycota</taxon>
        <taxon>Ustilaginomycotina</taxon>
        <taxon>Exobasidiomycetes</taxon>
        <taxon>Exobasidiales</taxon>
        <taxon>Brachybasidiaceae</taxon>
        <taxon>Meira</taxon>
    </lineage>
</organism>
<feature type="binding site" evidence="14">
    <location>
        <position position="61"/>
    </location>
    <ligand>
        <name>Zn(2+)</name>
        <dbReference type="ChEBI" id="CHEBI:29105"/>
    </ligand>
</feature>
<evidence type="ECO:0000256" key="16">
    <source>
        <dbReference type="RuleBase" id="RU000506"/>
    </source>
</evidence>
<evidence type="ECO:0000313" key="21">
    <source>
        <dbReference type="Proteomes" id="UP000245771"/>
    </source>
</evidence>
<feature type="binding site" description="in other chain" evidence="13">
    <location>
        <begin position="87"/>
        <end position="88"/>
    </location>
    <ligand>
        <name>UDP-alpha-D-glucose</name>
        <dbReference type="ChEBI" id="CHEBI:58885"/>
        <note>ligand shared between dimeric partners</note>
    </ligand>
</feature>
<feature type="binding site" description="in other chain" evidence="13">
    <location>
        <position position="192"/>
    </location>
    <ligand>
        <name>UDP-alpha-D-glucose</name>
        <dbReference type="ChEBI" id="CHEBI:58885"/>
        <note>ligand shared between dimeric partners</note>
    </ligand>
</feature>
<feature type="binding site" evidence="13">
    <location>
        <begin position="352"/>
        <end position="353"/>
    </location>
    <ligand>
        <name>UDP-alpha-D-glucose</name>
        <dbReference type="ChEBI" id="CHEBI:58885"/>
        <note>ligand shared between dimeric partners</note>
    </ligand>
</feature>
<keyword evidence="6 16" id="KW-0808">Transferase</keyword>
<dbReference type="InterPro" id="IPR001937">
    <property type="entry name" value="GalP_UDPtransf1"/>
</dbReference>
<accession>A0A316VCT4</accession>
<dbReference type="InterPro" id="IPR019779">
    <property type="entry name" value="GalP_UDPtransf1_His-AS"/>
</dbReference>
<evidence type="ECO:0000256" key="13">
    <source>
        <dbReference type="PIRSR" id="PIRSR000808-2"/>
    </source>
</evidence>
<dbReference type="OrthoDB" id="418412at2759"/>
<evidence type="ECO:0000256" key="17">
    <source>
        <dbReference type="SAM" id="MobiDB-lite"/>
    </source>
</evidence>
<evidence type="ECO:0000256" key="10">
    <source>
        <dbReference type="ARBA" id="ARBA00023144"/>
    </source>
</evidence>
<evidence type="ECO:0000256" key="14">
    <source>
        <dbReference type="PIRSR" id="PIRSR000808-3"/>
    </source>
</evidence>
<comment type="catalytic activity">
    <reaction evidence="1 16">
        <text>alpha-D-galactose 1-phosphate + UDP-alpha-D-glucose = alpha-D-glucose 1-phosphate + UDP-alpha-D-galactose</text>
        <dbReference type="Rhea" id="RHEA:13989"/>
        <dbReference type="ChEBI" id="CHEBI:58336"/>
        <dbReference type="ChEBI" id="CHEBI:58601"/>
        <dbReference type="ChEBI" id="CHEBI:58885"/>
        <dbReference type="ChEBI" id="CHEBI:66914"/>
        <dbReference type="EC" id="2.7.7.12"/>
    </reaction>
</comment>
<evidence type="ECO:0000256" key="6">
    <source>
        <dbReference type="ARBA" id="ARBA00022679"/>
    </source>
</evidence>
<feature type="domain" description="Galactose-1-phosphate uridyl transferase C-terminal" evidence="19">
    <location>
        <begin position="212"/>
        <end position="387"/>
    </location>
</feature>
<feature type="binding site" evidence="15">
    <location>
        <position position="206"/>
    </location>
    <ligand>
        <name>Fe cation</name>
        <dbReference type="ChEBI" id="CHEBI:24875"/>
    </ligand>
</feature>
<feature type="binding site" evidence="13">
    <location>
        <begin position="37"/>
        <end position="40"/>
    </location>
    <ligand>
        <name>UDP-alpha-D-glucose</name>
        <dbReference type="ChEBI" id="CHEBI:58885"/>
        <note>ligand shared between dimeric partners</note>
    </ligand>
</feature>
<keyword evidence="10 16" id="KW-0299">Galactose metabolism</keyword>
<dbReference type="PANTHER" id="PTHR11943:SF1">
    <property type="entry name" value="GALACTOSE-1-PHOSPHATE URIDYLYLTRANSFERASE"/>
    <property type="match status" value="1"/>
</dbReference>
<feature type="region of interest" description="Disordered" evidence="17">
    <location>
        <begin position="1"/>
        <end position="21"/>
    </location>
</feature>
<comment type="pathway">
    <text evidence="2 16">Carbohydrate metabolism; galactose metabolism.</text>
</comment>
<dbReference type="STRING" id="1280837.A0A316VCT4"/>
<evidence type="ECO:0000256" key="4">
    <source>
        <dbReference type="ARBA" id="ARBA00012384"/>
    </source>
</evidence>
<dbReference type="PANTHER" id="PTHR11943">
    <property type="entry name" value="GALACTOSE-1-PHOSPHATE URIDYLYLTRANSFERASE"/>
    <property type="match status" value="1"/>
</dbReference>
<keyword evidence="8 14" id="KW-0479">Metal-binding</keyword>
<dbReference type="EC" id="2.7.7.12" evidence="4 16"/>
<dbReference type="InterPro" id="IPR036265">
    <property type="entry name" value="HIT-like_sf"/>
</dbReference>
<feature type="binding site" evidence="14">
    <location>
        <position position="64"/>
    </location>
    <ligand>
        <name>Zn(2+)</name>
        <dbReference type="ChEBI" id="CHEBI:29105"/>
    </ligand>
</feature>
<dbReference type="PROSITE" id="PS00117">
    <property type="entry name" value="GAL_P_UDP_TRANSF_I"/>
    <property type="match status" value="1"/>
</dbReference>
<evidence type="ECO:0000256" key="11">
    <source>
        <dbReference type="ARBA" id="ARBA00023277"/>
    </source>
</evidence>
<feature type="binding site" evidence="15">
    <location>
        <position position="319"/>
    </location>
    <ligand>
        <name>Fe cation</name>
        <dbReference type="ChEBI" id="CHEBI:24875"/>
    </ligand>
</feature>
<feature type="binding site" evidence="15">
    <location>
        <position position="339"/>
    </location>
    <ligand>
        <name>Fe cation</name>
        <dbReference type="ChEBI" id="CHEBI:24875"/>
    </ligand>
</feature>
<keyword evidence="11 16" id="KW-0119">Carbohydrate metabolism</keyword>
<evidence type="ECO:0000259" key="18">
    <source>
        <dbReference type="Pfam" id="PF01087"/>
    </source>
</evidence>
<evidence type="ECO:0000256" key="5">
    <source>
        <dbReference type="ARBA" id="ARBA00016340"/>
    </source>
</evidence>
<evidence type="ECO:0000256" key="15">
    <source>
        <dbReference type="PIRSR" id="PIRSR000808-4"/>
    </source>
</evidence>
<feature type="binding site" evidence="13">
    <location>
        <begin position="357"/>
        <end position="358"/>
    </location>
    <ligand>
        <name>UDP-alpha-D-glucose</name>
        <dbReference type="ChEBI" id="CHEBI:58885"/>
        <note>ligand shared between dimeric partners</note>
    </ligand>
</feature>
<feature type="binding site" description="in other chain" evidence="13">
    <location>
        <begin position="183"/>
        <end position="185"/>
    </location>
    <ligand>
        <name>UDP-alpha-D-glucose</name>
        <dbReference type="ChEBI" id="CHEBI:58885"/>
        <note>ligand shared between dimeric partners</note>
    </ligand>
</feature>
<gene>
    <name evidence="20" type="ORF">FA14DRAFT_122716</name>
</gene>
<dbReference type="Proteomes" id="UP000245771">
    <property type="component" value="Unassembled WGS sequence"/>
</dbReference>
<protein>
    <recommendedName>
        <fullName evidence="5 16">Galactose-1-phosphate uridylyltransferase</fullName>
        <ecNumber evidence="4 16">2.7.7.12</ecNumber>
    </recommendedName>
</protein>
<evidence type="ECO:0000256" key="3">
    <source>
        <dbReference type="ARBA" id="ARBA00010951"/>
    </source>
</evidence>
<dbReference type="GO" id="GO:0008108">
    <property type="term" value="F:UDP-glucose:hexose-1-phosphate uridylyltransferase activity"/>
    <property type="evidence" value="ECO:0007669"/>
    <property type="project" value="UniProtKB-EC"/>
</dbReference>
<keyword evidence="15" id="KW-0408">Iron</keyword>
<feature type="active site" description="Tele-UMP-histidine intermediate" evidence="12">
    <location>
        <position position="190"/>
    </location>
</feature>
<keyword evidence="7 16" id="KW-0548">Nucleotidyltransferase</keyword>
<dbReference type="Pfam" id="PF02744">
    <property type="entry name" value="GalP_UDP_tr_C"/>
    <property type="match status" value="1"/>
</dbReference>
<evidence type="ECO:0000313" key="20">
    <source>
        <dbReference type="EMBL" id="PWN35290.1"/>
    </source>
</evidence>
<feature type="binding site" description="in other chain" evidence="13">
    <location>
        <position position="70"/>
    </location>
    <ligand>
        <name>UDP-alpha-D-glucose</name>
        <dbReference type="ChEBI" id="CHEBI:58885"/>
        <note>ligand shared between dimeric partners</note>
    </ligand>
</feature>
<feature type="binding site" description="in other chain" evidence="13">
    <location>
        <position position="364"/>
    </location>
    <ligand>
        <name>UDP-alpha-D-glucose</name>
        <dbReference type="ChEBI" id="CHEBI:58885"/>
        <note>ligand shared between dimeric partners</note>
    </ligand>
</feature>
<feature type="binding site" evidence="14">
    <location>
        <position position="130"/>
    </location>
    <ligand>
        <name>Zn(2+)</name>
        <dbReference type="ChEBI" id="CHEBI:29105"/>
    </ligand>
</feature>
<feature type="domain" description="Galactose-1-phosphate uridyl transferase N-terminal" evidence="18">
    <location>
        <begin position="13"/>
        <end position="200"/>
    </location>
</feature>
<evidence type="ECO:0000259" key="19">
    <source>
        <dbReference type="Pfam" id="PF02744"/>
    </source>
</evidence>
<dbReference type="GeneID" id="37018311"/>
<dbReference type="NCBIfam" id="TIGR00209">
    <property type="entry name" value="galT_1"/>
    <property type="match status" value="1"/>
</dbReference>
<evidence type="ECO:0000256" key="2">
    <source>
        <dbReference type="ARBA" id="ARBA00004947"/>
    </source>
</evidence>
<evidence type="ECO:0000256" key="8">
    <source>
        <dbReference type="ARBA" id="ARBA00022723"/>
    </source>
</evidence>
<reference evidence="20 21" key="1">
    <citation type="journal article" date="2018" name="Mol. Biol. Evol.">
        <title>Broad Genomic Sampling Reveals a Smut Pathogenic Ancestry of the Fungal Clade Ustilaginomycotina.</title>
        <authorList>
            <person name="Kijpornyongpan T."/>
            <person name="Mondo S.J."/>
            <person name="Barry K."/>
            <person name="Sandor L."/>
            <person name="Lee J."/>
            <person name="Lipzen A."/>
            <person name="Pangilinan J."/>
            <person name="LaButti K."/>
            <person name="Hainaut M."/>
            <person name="Henrissat B."/>
            <person name="Grigoriev I.V."/>
            <person name="Spatafora J.W."/>
            <person name="Aime M.C."/>
        </authorList>
    </citation>
    <scope>NUCLEOTIDE SEQUENCE [LARGE SCALE GENOMIC DNA]</scope>
    <source>
        <strain evidence="20 21">MCA 3882</strain>
    </source>
</reference>
<dbReference type="GO" id="GO:0033499">
    <property type="term" value="P:galactose catabolic process via UDP-galactose, Leloir pathway"/>
    <property type="evidence" value="ECO:0007669"/>
    <property type="project" value="TreeGrafter"/>
</dbReference>
<dbReference type="PIRSF" id="PIRSF000808">
    <property type="entry name" value="GalT"/>
    <property type="match status" value="1"/>
</dbReference>
<dbReference type="RefSeq" id="XP_025355592.1">
    <property type="nucleotide sequence ID" value="XM_025496530.1"/>
</dbReference>
<feature type="binding site" evidence="14">
    <location>
        <position position="188"/>
    </location>
    <ligand>
        <name>Zn(2+)</name>
        <dbReference type="ChEBI" id="CHEBI:29105"/>
    </ligand>
</feature>
<proteinExistence type="inferred from homology"/>
<feature type="compositionally biased region" description="Polar residues" evidence="17">
    <location>
        <begin position="1"/>
        <end position="10"/>
    </location>
</feature>
<dbReference type="AlphaFoldDB" id="A0A316VCT4"/>
<sequence>MSEFTESTTPAAFDPSDHTHRRWNPLSRSHVLCSPHRTKRPWQGAQEAKEANTLPSYDEKCYLCPGNARAGGALQNEKYEATFLFENDFAALKPEAVAPIPEGVEGNAHPLLQSSPARGRCYVLCFNPSHNITIAQLTSAPYSAETHIVPIINAWVEAYTKIHRENPFVKYIQIFENKGSAMGCSNPHPHGQIWSMDYIPEEPHRELESMRDYANDQKNLGCAKDQFGRPSLLLTYAQLEMSLPNTPRVITQNDDFVGLVPWWGIWPFEVMILPHKRQIPSLLEMNESERANLASILGETTCRLDNIFDCSFPYSMGIHQRPIPATVDDLCQYAQFHMHFYPPLLRSASVRKFLVGFELMGEPQRDLTPEQAATRIRDCSTKHYLQRDQ</sequence>
<dbReference type="EMBL" id="KZ819603">
    <property type="protein sequence ID" value="PWN35290.1"/>
    <property type="molecule type" value="Genomic_DNA"/>
</dbReference>
<feature type="binding site" evidence="15">
    <location>
        <position position="337"/>
    </location>
    <ligand>
        <name>Fe cation</name>
        <dbReference type="ChEBI" id="CHEBI:24875"/>
    </ligand>
</feature>
<comment type="cofactor">
    <cofactor evidence="14">
        <name>Zn(2+)</name>
        <dbReference type="ChEBI" id="CHEBI:29105"/>
    </cofactor>
    <text evidence="14">Binds 1 zinc ion per subunit.</text>
</comment>
<dbReference type="InParanoid" id="A0A316VCT4"/>
<dbReference type="GO" id="GO:0005737">
    <property type="term" value="C:cytoplasm"/>
    <property type="evidence" value="ECO:0007669"/>
    <property type="project" value="TreeGrafter"/>
</dbReference>
<evidence type="ECO:0000256" key="12">
    <source>
        <dbReference type="PIRSR" id="PIRSR000808-1"/>
    </source>
</evidence>
<dbReference type="CDD" id="cd00608">
    <property type="entry name" value="GalT"/>
    <property type="match status" value="1"/>
</dbReference>
<dbReference type="InterPro" id="IPR005849">
    <property type="entry name" value="GalP_Utransf_N"/>
</dbReference>
<name>A0A316VCT4_9BASI</name>
<evidence type="ECO:0000256" key="9">
    <source>
        <dbReference type="ARBA" id="ARBA00022833"/>
    </source>
</evidence>
<evidence type="ECO:0000256" key="1">
    <source>
        <dbReference type="ARBA" id="ARBA00001107"/>
    </source>
</evidence>
<keyword evidence="21" id="KW-1185">Reference proteome</keyword>
<comment type="similarity">
    <text evidence="3 16">Belongs to the galactose-1-phosphate uridylyltransferase type 1 family.</text>
</comment>
<keyword evidence="9 14" id="KW-0862">Zinc</keyword>
<feature type="binding site" description="in other chain" evidence="13">
    <location>
        <position position="177"/>
    </location>
    <ligand>
        <name>UDP-alpha-D-glucose</name>
        <dbReference type="ChEBI" id="CHEBI:58885"/>
        <note>ligand shared between dimeric partners</note>
    </ligand>
</feature>
<dbReference type="Pfam" id="PF01087">
    <property type="entry name" value="GalP_UDP_transf"/>
    <property type="match status" value="1"/>
</dbReference>
<dbReference type="GO" id="GO:0008270">
    <property type="term" value="F:zinc ion binding"/>
    <property type="evidence" value="ECO:0007669"/>
    <property type="project" value="InterPro"/>
</dbReference>
<dbReference type="Gene3D" id="3.30.428.10">
    <property type="entry name" value="HIT-like"/>
    <property type="match status" value="2"/>
</dbReference>
<comment type="cofactor">
    <cofactor evidence="15">
        <name>Fe cation</name>
        <dbReference type="ChEBI" id="CHEBI:24875"/>
    </cofactor>
    <text evidence="15">Binds 1 Fe cation per subunit.</text>
</comment>
<evidence type="ECO:0000256" key="7">
    <source>
        <dbReference type="ARBA" id="ARBA00022695"/>
    </source>
</evidence>
<dbReference type="InterPro" id="IPR005850">
    <property type="entry name" value="GalP_Utransf_C"/>
</dbReference>
<dbReference type="SUPFAM" id="SSF54197">
    <property type="entry name" value="HIT-like"/>
    <property type="match status" value="2"/>
</dbReference>
<dbReference type="UniPathway" id="UPA00214"/>
<dbReference type="FunCoup" id="A0A316VCT4">
    <property type="interactions" value="180"/>
</dbReference>